<evidence type="ECO:0000256" key="1">
    <source>
        <dbReference type="ARBA" id="ARBA00022679"/>
    </source>
</evidence>
<evidence type="ECO:0000259" key="3">
    <source>
        <dbReference type="Pfam" id="PF13439"/>
    </source>
</evidence>
<evidence type="ECO:0000313" key="4">
    <source>
        <dbReference type="EMBL" id="CAB4572953.1"/>
    </source>
</evidence>
<evidence type="ECO:0000259" key="2">
    <source>
        <dbReference type="Pfam" id="PF00534"/>
    </source>
</evidence>
<keyword evidence="1" id="KW-0808">Transferase</keyword>
<gene>
    <name evidence="4" type="ORF">UFOPK1493_02522</name>
</gene>
<name>A0A6J6EF49_9ZZZZ</name>
<dbReference type="InterPro" id="IPR028098">
    <property type="entry name" value="Glyco_trans_4-like_N"/>
</dbReference>
<dbReference type="Gene3D" id="3.40.50.2000">
    <property type="entry name" value="Glycogen Phosphorylase B"/>
    <property type="match status" value="2"/>
</dbReference>
<dbReference type="EMBL" id="CAEZSR010000106">
    <property type="protein sequence ID" value="CAB4572953.1"/>
    <property type="molecule type" value="Genomic_DNA"/>
</dbReference>
<dbReference type="InterPro" id="IPR001296">
    <property type="entry name" value="Glyco_trans_1"/>
</dbReference>
<organism evidence="4">
    <name type="scientific">freshwater metagenome</name>
    <dbReference type="NCBI Taxonomy" id="449393"/>
    <lineage>
        <taxon>unclassified sequences</taxon>
        <taxon>metagenomes</taxon>
        <taxon>ecological metagenomes</taxon>
    </lineage>
</organism>
<dbReference type="CDD" id="cd03809">
    <property type="entry name" value="GT4_MtfB-like"/>
    <property type="match status" value="1"/>
</dbReference>
<feature type="domain" description="Glycosyl transferase family 1" evidence="2">
    <location>
        <begin position="185"/>
        <end position="333"/>
    </location>
</feature>
<dbReference type="PANTHER" id="PTHR46401:SF2">
    <property type="entry name" value="GLYCOSYLTRANSFERASE WBBK-RELATED"/>
    <property type="match status" value="1"/>
</dbReference>
<dbReference type="GO" id="GO:0016757">
    <property type="term" value="F:glycosyltransferase activity"/>
    <property type="evidence" value="ECO:0007669"/>
    <property type="project" value="InterPro"/>
</dbReference>
<accession>A0A6J6EF49</accession>
<dbReference type="AlphaFoldDB" id="A0A6J6EF49"/>
<dbReference type="Pfam" id="PF13439">
    <property type="entry name" value="Glyco_transf_4"/>
    <property type="match status" value="1"/>
</dbReference>
<reference evidence="4" key="1">
    <citation type="submission" date="2020-05" db="EMBL/GenBank/DDBJ databases">
        <authorList>
            <person name="Chiriac C."/>
            <person name="Salcher M."/>
            <person name="Ghai R."/>
            <person name="Kavagutti S V."/>
        </authorList>
    </citation>
    <scope>NUCLEOTIDE SEQUENCE</scope>
</reference>
<protein>
    <submittedName>
        <fullName evidence="4">Unannotated protein</fullName>
    </submittedName>
</protein>
<dbReference type="GO" id="GO:0009103">
    <property type="term" value="P:lipopolysaccharide biosynthetic process"/>
    <property type="evidence" value="ECO:0007669"/>
    <property type="project" value="TreeGrafter"/>
</dbReference>
<feature type="domain" description="Glycosyltransferase subfamily 4-like N-terminal" evidence="3">
    <location>
        <begin position="15"/>
        <end position="175"/>
    </location>
</feature>
<dbReference type="Pfam" id="PF00534">
    <property type="entry name" value="Glycos_transf_1"/>
    <property type="match status" value="1"/>
</dbReference>
<proteinExistence type="predicted"/>
<dbReference type="PANTHER" id="PTHR46401">
    <property type="entry name" value="GLYCOSYLTRANSFERASE WBBK-RELATED"/>
    <property type="match status" value="1"/>
</dbReference>
<dbReference type="SUPFAM" id="SSF53756">
    <property type="entry name" value="UDP-Glycosyltransferase/glycogen phosphorylase"/>
    <property type="match status" value="1"/>
</dbReference>
<sequence>MRIGVNLMWCVPGDVGGSEQYLVRQLAGALEARPTLDLTLFATGAFAAAHGERFPGARIVVSPVDGRRRWQRIAAESTWLYRRSGGFHLVQHGGGTAPRPARRPYVLTVHDLQYRTFPEYFTPLKRRYLDAMIPGSARRAALVTVPSEYVRGSVVRELGVDPARVMVVPHGYEPELLVERTPADELRRRLALGDGPVLVYPAMTAPHKNHRFLVELLGSVWTDRDLRLVLIGGRGLADADLDRALADAPAHVRERVVRPGRVSDADKNGLIAMADALVFPSRYEGFGAPLIEAMALGAPVLCSDATCLPDVAGDAGVVASLSADAWAAGLQEVRRRRAELIDAGHRRVESFTSRRSGEALLAAYEAVAA</sequence>